<dbReference type="eggNOG" id="COG0693">
    <property type="taxonomic scope" value="Bacteria"/>
</dbReference>
<dbReference type="KEGG" id="sur:STAUR_7159"/>
<dbReference type="SUPFAM" id="SSF52317">
    <property type="entry name" value="Class I glutamine amidotransferase-like"/>
    <property type="match status" value="1"/>
</dbReference>
<keyword evidence="2" id="KW-0456">Lyase</keyword>
<keyword evidence="6" id="KW-1185">Reference proteome</keyword>
<protein>
    <submittedName>
        <fullName evidence="5">Conserved uncharacterized protein</fullName>
    </submittedName>
</protein>
<dbReference type="HOGENOM" id="CLU_070319_2_0_7"/>
<dbReference type="PANTHER" id="PTHR48094:SF11">
    <property type="entry name" value="GLUTATHIONE-INDEPENDENT GLYOXALASE HSP31-RELATED"/>
    <property type="match status" value="1"/>
</dbReference>
<evidence type="ECO:0000256" key="2">
    <source>
        <dbReference type="ARBA" id="ARBA00023239"/>
    </source>
</evidence>
<dbReference type="EMBL" id="CP002271">
    <property type="protein sequence ID" value="ADO74915.1"/>
    <property type="molecule type" value="Genomic_DNA"/>
</dbReference>
<dbReference type="RefSeq" id="WP_013377686.1">
    <property type="nucleotide sequence ID" value="NC_014623.1"/>
</dbReference>
<keyword evidence="1" id="KW-0346">Stress response</keyword>
<evidence type="ECO:0000256" key="3">
    <source>
        <dbReference type="ARBA" id="ARBA00038493"/>
    </source>
</evidence>
<evidence type="ECO:0000256" key="1">
    <source>
        <dbReference type="ARBA" id="ARBA00023016"/>
    </source>
</evidence>
<comment type="similarity">
    <text evidence="3">Belongs to the peptidase C56 family. HSP31-like subfamily.</text>
</comment>
<dbReference type="AlphaFoldDB" id="E3FZ98"/>
<dbReference type="STRING" id="378806.STAUR_7159"/>
<dbReference type="Pfam" id="PF01965">
    <property type="entry name" value="DJ-1_PfpI"/>
    <property type="match status" value="1"/>
</dbReference>
<dbReference type="Gene3D" id="3.40.50.880">
    <property type="match status" value="1"/>
</dbReference>
<dbReference type="InterPro" id="IPR050325">
    <property type="entry name" value="Prot/Nucl_acid_deglycase"/>
</dbReference>
<evidence type="ECO:0000313" key="5">
    <source>
        <dbReference type="EMBL" id="ADO74915.1"/>
    </source>
</evidence>
<name>E3FZ98_STIAD</name>
<dbReference type="InterPro" id="IPR002818">
    <property type="entry name" value="DJ-1/PfpI"/>
</dbReference>
<reference evidence="5 6" key="1">
    <citation type="journal article" date="2011" name="Mol. Biol. Evol.">
        <title>Comparative genomic analysis of fruiting body formation in Myxococcales.</title>
        <authorList>
            <person name="Huntley S."/>
            <person name="Hamann N."/>
            <person name="Wegener-Feldbrugge S."/>
            <person name="Treuner-Lange A."/>
            <person name="Kube M."/>
            <person name="Reinhardt R."/>
            <person name="Klages S."/>
            <person name="Muller R."/>
            <person name="Ronning C.M."/>
            <person name="Nierman W.C."/>
            <person name="Sogaard-Andersen L."/>
        </authorList>
    </citation>
    <scope>NUCLEOTIDE SEQUENCE [LARGE SCALE GENOMIC DNA]</scope>
    <source>
        <strain evidence="5 6">DW4/3-1</strain>
    </source>
</reference>
<dbReference type="Proteomes" id="UP000001351">
    <property type="component" value="Chromosome"/>
</dbReference>
<evidence type="ECO:0000313" key="6">
    <source>
        <dbReference type="Proteomes" id="UP000001351"/>
    </source>
</evidence>
<dbReference type="InterPro" id="IPR029062">
    <property type="entry name" value="Class_I_gatase-like"/>
</dbReference>
<dbReference type="GO" id="GO:0005737">
    <property type="term" value="C:cytoplasm"/>
    <property type="evidence" value="ECO:0007669"/>
    <property type="project" value="TreeGrafter"/>
</dbReference>
<proteinExistence type="inferred from homology"/>
<dbReference type="GO" id="GO:0019172">
    <property type="term" value="F:glyoxalase III activity"/>
    <property type="evidence" value="ECO:0007669"/>
    <property type="project" value="TreeGrafter"/>
</dbReference>
<dbReference type="GO" id="GO:0019243">
    <property type="term" value="P:methylglyoxal catabolic process to D-lactate via S-lactoyl-glutathione"/>
    <property type="evidence" value="ECO:0007669"/>
    <property type="project" value="TreeGrafter"/>
</dbReference>
<dbReference type="OrthoDB" id="9792284at2"/>
<evidence type="ECO:0000259" key="4">
    <source>
        <dbReference type="Pfam" id="PF01965"/>
    </source>
</evidence>
<dbReference type="PANTHER" id="PTHR48094">
    <property type="entry name" value="PROTEIN/NUCLEIC ACID DEGLYCASE DJ-1-RELATED"/>
    <property type="match status" value="1"/>
</dbReference>
<dbReference type="CDD" id="cd03141">
    <property type="entry name" value="GATase1_Hsp31_like"/>
    <property type="match status" value="1"/>
</dbReference>
<gene>
    <name evidence="5" type="ordered locus">STAUR_7159</name>
</gene>
<sequence>MKLLTAMKILLIVTSHEQLGDTPERTGYWLEELAAPYKEFTEAGAQVEIASPRGGKPPADPKSVKEAAEVSRAFLADAQAMKKLENTLVLENVKETYDAYFVVGGHGVMWDLAVHTPLQRLLSSAYERGAVVAAVCHGPAALVGVKGADGRPLVAGKRVAAFSDEEEKAAKLDKVVPFALETRLRELGARYERGPMWGSFAVRDGRLVTGQNPASSVAAAREVIQALKEKK</sequence>
<accession>E3FZ98</accession>
<organism evidence="5 6">
    <name type="scientific">Stigmatella aurantiaca (strain DW4/3-1)</name>
    <dbReference type="NCBI Taxonomy" id="378806"/>
    <lineage>
        <taxon>Bacteria</taxon>
        <taxon>Pseudomonadati</taxon>
        <taxon>Myxococcota</taxon>
        <taxon>Myxococcia</taxon>
        <taxon>Myxococcales</taxon>
        <taxon>Cystobacterineae</taxon>
        <taxon>Archangiaceae</taxon>
        <taxon>Stigmatella</taxon>
    </lineage>
</organism>
<feature type="domain" description="DJ-1/PfpI" evidence="4">
    <location>
        <begin position="32"/>
        <end position="225"/>
    </location>
</feature>